<protein>
    <submittedName>
        <fullName evidence="1">Terminase-like family protein</fullName>
    </submittedName>
</protein>
<evidence type="ECO:0000313" key="2">
    <source>
        <dbReference type="Proteomes" id="UP000198755"/>
    </source>
</evidence>
<dbReference type="Gene3D" id="3.40.50.300">
    <property type="entry name" value="P-loop containing nucleotide triphosphate hydrolases"/>
    <property type="match status" value="1"/>
</dbReference>
<dbReference type="RefSeq" id="WP_091686883.1">
    <property type="nucleotide sequence ID" value="NZ_FOSN01000056.1"/>
</dbReference>
<dbReference type="AlphaFoldDB" id="A0A1I4DCC9"/>
<dbReference type="STRING" id="1612308.SAMN05444581_1564"/>
<dbReference type="Proteomes" id="UP000198755">
    <property type="component" value="Unassembled WGS sequence"/>
</dbReference>
<dbReference type="EMBL" id="FOSN01000056">
    <property type="protein sequence ID" value="SFK91464.1"/>
    <property type="molecule type" value="Genomic_DNA"/>
</dbReference>
<name>A0A1I4DCC9_9HYPH</name>
<dbReference type="OrthoDB" id="479677at2"/>
<sequence>MNRRETKSEQIEISIGRLHAGQIAAYTALRGHRFMALRCGRRFGKTELAKAWISEGLVLGMACAWVAPQHMLAQEVYYDLAKKFSALVEESAKASLIRVRTSGRLDFWSLDNEMAGRSRGYQRIVIDEAAFAKNGDNRTVGSMAAIWERSIKPTLYDYGGQALVCSNAAGKDPDNFFYAICTDPRHGFHEHHATTMDNPLLPKRLSEERQEDWRQRRDQLRADLIRENDPLVYAQEYLAEFVDWAGVAFFSRERMLVDNQPAPFPPLCDGVFAVIDTASKTGTDHDATAVTFFAVNKHFGGAPLLILDWDIVQIEGALLESWLPNVFDQLNELASLCRARAGSLGVFIEDKNSGTILLQQAIRRGMPASPIESKLTAMGKDERALSVSGYVHRGLVKYTERAFNKTVSYKRRERNHLLDQIESFRIGDKHSDREDDLLDTFCYGVAIALGNSEGF</sequence>
<evidence type="ECO:0000313" key="1">
    <source>
        <dbReference type="EMBL" id="SFK91464.1"/>
    </source>
</evidence>
<organism evidence="1 2">
    <name type="scientific">Methylocapsa palsarum</name>
    <dbReference type="NCBI Taxonomy" id="1612308"/>
    <lineage>
        <taxon>Bacteria</taxon>
        <taxon>Pseudomonadati</taxon>
        <taxon>Pseudomonadota</taxon>
        <taxon>Alphaproteobacteria</taxon>
        <taxon>Hyphomicrobiales</taxon>
        <taxon>Beijerinckiaceae</taxon>
        <taxon>Methylocapsa</taxon>
    </lineage>
</organism>
<proteinExistence type="predicted"/>
<accession>A0A1I4DCC9</accession>
<gene>
    <name evidence="1" type="ORF">SAMN05444581_1564</name>
</gene>
<reference evidence="1 2" key="1">
    <citation type="submission" date="2016-10" db="EMBL/GenBank/DDBJ databases">
        <authorList>
            <person name="de Groot N.N."/>
        </authorList>
    </citation>
    <scope>NUCLEOTIDE SEQUENCE [LARGE SCALE GENOMIC DNA]</scope>
    <source>
        <strain evidence="1 2">NE2</strain>
    </source>
</reference>
<dbReference type="InterPro" id="IPR027417">
    <property type="entry name" value="P-loop_NTPase"/>
</dbReference>
<keyword evidence="2" id="KW-1185">Reference proteome</keyword>